<protein>
    <recommendedName>
        <fullName evidence="4">Cyanovirin-N domain-containing protein</fullName>
    </recommendedName>
</protein>
<evidence type="ECO:0008006" key="4">
    <source>
        <dbReference type="Google" id="ProtNLM"/>
    </source>
</evidence>
<gene>
    <name evidence="2" type="ORF">FPOA_00830</name>
</gene>
<evidence type="ECO:0000313" key="2">
    <source>
        <dbReference type="EMBL" id="OBS26887.1"/>
    </source>
</evidence>
<organism evidence="2 3">
    <name type="scientific">Fusarium poae</name>
    <dbReference type="NCBI Taxonomy" id="36050"/>
    <lineage>
        <taxon>Eukaryota</taxon>
        <taxon>Fungi</taxon>
        <taxon>Dikarya</taxon>
        <taxon>Ascomycota</taxon>
        <taxon>Pezizomycotina</taxon>
        <taxon>Sordariomycetes</taxon>
        <taxon>Hypocreomycetidae</taxon>
        <taxon>Hypocreales</taxon>
        <taxon>Nectriaceae</taxon>
        <taxon>Fusarium</taxon>
    </lineage>
</organism>
<dbReference type="OrthoDB" id="4216327at2759"/>
<evidence type="ECO:0000313" key="3">
    <source>
        <dbReference type="Proteomes" id="UP000091967"/>
    </source>
</evidence>
<keyword evidence="1" id="KW-0732">Signal</keyword>
<feature type="chain" id="PRO_5008603525" description="Cyanovirin-N domain-containing protein" evidence="1">
    <location>
        <begin position="19"/>
        <end position="125"/>
    </location>
</feature>
<dbReference type="OMA" id="EQAYWDA"/>
<comment type="caution">
    <text evidence="2">The sequence shown here is derived from an EMBL/GenBank/DDBJ whole genome shotgun (WGS) entry which is preliminary data.</text>
</comment>
<proteinExistence type="predicted"/>
<evidence type="ECO:0000256" key="1">
    <source>
        <dbReference type="SAM" id="SignalP"/>
    </source>
</evidence>
<feature type="signal peptide" evidence="1">
    <location>
        <begin position="1"/>
        <end position="18"/>
    </location>
</feature>
<dbReference type="EMBL" id="LYXU01000001">
    <property type="protein sequence ID" value="OBS26887.1"/>
    <property type="molecule type" value="Genomic_DNA"/>
</dbReference>
<dbReference type="AlphaFoldDB" id="A0A1B8B2D9"/>
<reference evidence="2 3" key="1">
    <citation type="submission" date="2016-06" db="EMBL/GenBank/DDBJ databases">
        <title>Living apart together: crosstalk between the core and supernumerary genomes in a fungal plant pathogen.</title>
        <authorList>
            <person name="Vanheule A."/>
            <person name="Audenaert K."/>
            <person name="Warris S."/>
            <person name="Van De Geest H."/>
            <person name="Schijlen E."/>
            <person name="Hofte M."/>
            <person name="De Saeger S."/>
            <person name="Haesaert G."/>
            <person name="Waalwijk C."/>
            <person name="Van Der Lee T."/>
        </authorList>
    </citation>
    <scope>NUCLEOTIDE SEQUENCE [LARGE SCALE GENOMIC DNA]</scope>
    <source>
        <strain evidence="2 3">2516</strain>
    </source>
</reference>
<sequence length="125" mass="13626">MQLISLSALTLFASSALAASCFGNQQKGIAEFQNAYWDARSKMCGNSECGYQQSCTTQGSQTLQGLAKVTVKVSLERKNTGNKKGFKDCWDATGDIIVQCVRGSQQMSGTWEANGQLYQMNGWYA</sequence>
<name>A0A1B8B2D9_FUSPO</name>
<keyword evidence="3" id="KW-1185">Reference proteome</keyword>
<accession>A0A1B8B2D9</accession>
<dbReference type="Proteomes" id="UP000091967">
    <property type="component" value="Unassembled WGS sequence"/>
</dbReference>